<proteinExistence type="predicted"/>
<dbReference type="EMBL" id="GGEC01056269">
    <property type="protein sequence ID" value="MBX36753.1"/>
    <property type="molecule type" value="Transcribed_RNA"/>
</dbReference>
<sequence length="113" mass="12711">MQKLNPSLQHLNPPPQEFLLLLVVSKNPIIHFFVSENTVSIVTNGMALFVITVHVSDHTFELLKPQVLFNNIVRSKLLSPGQALLQHVKRFRDSKVSSSQELQQDDVGFVIPA</sequence>
<accession>A0A2P2N2P9</accession>
<name>A0A2P2N2P9_RHIMU</name>
<reference evidence="1" key="1">
    <citation type="submission" date="2018-02" db="EMBL/GenBank/DDBJ databases">
        <title>Rhizophora mucronata_Transcriptome.</title>
        <authorList>
            <person name="Meera S.P."/>
            <person name="Sreeshan A."/>
            <person name="Augustine A."/>
        </authorList>
    </citation>
    <scope>NUCLEOTIDE SEQUENCE</scope>
    <source>
        <tissue evidence="1">Leaf</tissue>
    </source>
</reference>
<dbReference type="AlphaFoldDB" id="A0A2P2N2P9"/>
<protein>
    <submittedName>
        <fullName evidence="1">Uncharacterized protein</fullName>
    </submittedName>
</protein>
<organism evidence="1">
    <name type="scientific">Rhizophora mucronata</name>
    <name type="common">Asiatic mangrove</name>
    <dbReference type="NCBI Taxonomy" id="61149"/>
    <lineage>
        <taxon>Eukaryota</taxon>
        <taxon>Viridiplantae</taxon>
        <taxon>Streptophyta</taxon>
        <taxon>Embryophyta</taxon>
        <taxon>Tracheophyta</taxon>
        <taxon>Spermatophyta</taxon>
        <taxon>Magnoliopsida</taxon>
        <taxon>eudicotyledons</taxon>
        <taxon>Gunneridae</taxon>
        <taxon>Pentapetalae</taxon>
        <taxon>rosids</taxon>
        <taxon>fabids</taxon>
        <taxon>Malpighiales</taxon>
        <taxon>Rhizophoraceae</taxon>
        <taxon>Rhizophora</taxon>
    </lineage>
</organism>
<evidence type="ECO:0000313" key="1">
    <source>
        <dbReference type="EMBL" id="MBX36753.1"/>
    </source>
</evidence>